<sequence length="320" mass="36968">MDEVVEYKKKKVYFFHLSGGKQTHLESLKPKIIELYDDFYNRRYDNVPDLTINGERIFVSAMTRFETAAVQTENGPVMEFVYQLNIQRVDPSRDVEYGVLTQEVDERRHKLELADNEASEGNYGPLVNTEVLYDPYRKVLCRTRCTGDLSNALLLRFIKLAFNLRGAKMEVILNQRGVDAIDDFSALKTLRIAVASPNNFLDFADDGRSEYADMRFASSMRGNKYAYVLSGTNLEKHTLKRKLNSLMSEGENFSLETAVIEGENDGIFEPIDLLKNKLTYSGQIIIKNGEKITIKHYFRMLEYSFRDKLDFLKAQFEFVD</sequence>
<evidence type="ECO:0000313" key="1">
    <source>
        <dbReference type="EMBL" id="KRM54588.1"/>
    </source>
</evidence>
<name>A0A0R1ZUY8_9LACO</name>
<dbReference type="EMBL" id="AYYO01000053">
    <property type="protein sequence ID" value="KRM54588.1"/>
    <property type="molecule type" value="Genomic_DNA"/>
</dbReference>
<proteinExistence type="predicted"/>
<evidence type="ECO:0000313" key="2">
    <source>
        <dbReference type="Proteomes" id="UP000051679"/>
    </source>
</evidence>
<protein>
    <submittedName>
        <fullName evidence="1">Uncharacterized protein</fullName>
    </submittedName>
</protein>
<reference evidence="1 2" key="1">
    <citation type="journal article" date="2015" name="Genome Announc.">
        <title>Expanding the biotechnology potential of lactobacilli through comparative genomics of 213 strains and associated genera.</title>
        <authorList>
            <person name="Sun Z."/>
            <person name="Harris H.M."/>
            <person name="McCann A."/>
            <person name="Guo C."/>
            <person name="Argimon S."/>
            <person name="Zhang W."/>
            <person name="Yang X."/>
            <person name="Jeffery I.B."/>
            <person name="Cooney J.C."/>
            <person name="Kagawa T.F."/>
            <person name="Liu W."/>
            <person name="Song Y."/>
            <person name="Salvetti E."/>
            <person name="Wrobel A."/>
            <person name="Rasinkangas P."/>
            <person name="Parkhill J."/>
            <person name="Rea M.C."/>
            <person name="O'Sullivan O."/>
            <person name="Ritari J."/>
            <person name="Douillard F.P."/>
            <person name="Paul Ross R."/>
            <person name="Yang R."/>
            <person name="Briner A.E."/>
            <person name="Felis G.E."/>
            <person name="de Vos W.M."/>
            <person name="Barrangou R."/>
            <person name="Klaenhammer T.R."/>
            <person name="Caufield P.W."/>
            <person name="Cui Y."/>
            <person name="Zhang H."/>
            <person name="O'Toole P.W."/>
        </authorList>
    </citation>
    <scope>NUCLEOTIDE SEQUENCE [LARGE SCALE GENOMIC DNA]</scope>
    <source>
        <strain evidence="1 2">DSM 20505</strain>
    </source>
</reference>
<gene>
    <name evidence="1" type="ORF">FC18_GL000147</name>
</gene>
<dbReference type="Proteomes" id="UP000051679">
    <property type="component" value="Unassembled WGS sequence"/>
</dbReference>
<keyword evidence="2" id="KW-1185">Reference proteome</keyword>
<dbReference type="PATRIC" id="fig|1291052.5.peg.149"/>
<accession>A0A0R1ZUY8</accession>
<organism evidence="1 2">
    <name type="scientific">Lacticaseibacillus sharpeae JCM 1186 = DSM 20505</name>
    <dbReference type="NCBI Taxonomy" id="1291052"/>
    <lineage>
        <taxon>Bacteria</taxon>
        <taxon>Bacillati</taxon>
        <taxon>Bacillota</taxon>
        <taxon>Bacilli</taxon>
        <taxon>Lactobacillales</taxon>
        <taxon>Lactobacillaceae</taxon>
        <taxon>Lacticaseibacillus</taxon>
    </lineage>
</organism>
<comment type="caution">
    <text evidence="1">The sequence shown here is derived from an EMBL/GenBank/DDBJ whole genome shotgun (WGS) entry which is preliminary data.</text>
</comment>
<dbReference type="RefSeq" id="WP_056976183.1">
    <property type="nucleotide sequence ID" value="NZ_AYYO01000053.1"/>
</dbReference>
<dbReference type="AlphaFoldDB" id="A0A0R1ZUY8"/>